<proteinExistence type="predicted"/>
<dbReference type="EMBL" id="AP004776">
    <property type="protein sequence ID" value="BAD23068.1"/>
    <property type="molecule type" value="Genomic_DNA"/>
</dbReference>
<dbReference type="AlphaFoldDB" id="Q6K7P4"/>
<accession>Q6K7P4</accession>
<protein>
    <submittedName>
        <fullName evidence="2">Uncharacterized protein</fullName>
    </submittedName>
</protein>
<reference evidence="3" key="2">
    <citation type="journal article" date="2008" name="Nucleic Acids Res.">
        <title>The rice annotation project database (RAP-DB): 2008 update.</title>
        <authorList>
            <consortium name="The rice annotation project (RAP)"/>
        </authorList>
    </citation>
    <scope>GENOME REANNOTATION</scope>
    <source>
        <strain evidence="3">cv. Nipponbare</strain>
    </source>
</reference>
<evidence type="ECO:0000256" key="1">
    <source>
        <dbReference type="SAM" id="MobiDB-lite"/>
    </source>
</evidence>
<gene>
    <name evidence="2" type="primary">P0452F04.42</name>
</gene>
<evidence type="ECO:0000313" key="2">
    <source>
        <dbReference type="EMBL" id="BAD23068.1"/>
    </source>
</evidence>
<organism evidence="2 3">
    <name type="scientific">Oryza sativa subsp. japonica</name>
    <name type="common">Rice</name>
    <dbReference type="NCBI Taxonomy" id="39947"/>
    <lineage>
        <taxon>Eukaryota</taxon>
        <taxon>Viridiplantae</taxon>
        <taxon>Streptophyta</taxon>
        <taxon>Embryophyta</taxon>
        <taxon>Tracheophyta</taxon>
        <taxon>Spermatophyta</taxon>
        <taxon>Magnoliopsida</taxon>
        <taxon>Liliopsida</taxon>
        <taxon>Poales</taxon>
        <taxon>Poaceae</taxon>
        <taxon>BOP clade</taxon>
        <taxon>Oryzoideae</taxon>
        <taxon>Oryzeae</taxon>
        <taxon>Oryzinae</taxon>
        <taxon>Oryza</taxon>
        <taxon>Oryza sativa</taxon>
    </lineage>
</organism>
<name>Q6K7P4_ORYSJ</name>
<dbReference type="Proteomes" id="UP000000763">
    <property type="component" value="Chromosome 2"/>
</dbReference>
<feature type="region of interest" description="Disordered" evidence="1">
    <location>
        <begin position="41"/>
        <end position="61"/>
    </location>
</feature>
<sequence length="61" mass="6674">MVVRLVGLAAAFGLYTMEMQMPPRRSVVACVPRQPLPLPDELTNSSCGLHTSQRTKSKTDS</sequence>
<feature type="compositionally biased region" description="Polar residues" evidence="1">
    <location>
        <begin position="42"/>
        <end position="54"/>
    </location>
</feature>
<reference evidence="3" key="1">
    <citation type="journal article" date="2005" name="Nature">
        <title>The map-based sequence of the rice genome.</title>
        <authorList>
            <consortium name="International rice genome sequencing project (IRGSP)"/>
            <person name="Matsumoto T."/>
            <person name="Wu J."/>
            <person name="Kanamori H."/>
            <person name="Katayose Y."/>
            <person name="Fujisawa M."/>
            <person name="Namiki N."/>
            <person name="Mizuno H."/>
            <person name="Yamamoto K."/>
            <person name="Antonio B.A."/>
            <person name="Baba T."/>
            <person name="Sakata K."/>
            <person name="Nagamura Y."/>
            <person name="Aoki H."/>
            <person name="Arikawa K."/>
            <person name="Arita K."/>
            <person name="Bito T."/>
            <person name="Chiden Y."/>
            <person name="Fujitsuka N."/>
            <person name="Fukunaka R."/>
            <person name="Hamada M."/>
            <person name="Harada C."/>
            <person name="Hayashi A."/>
            <person name="Hijishita S."/>
            <person name="Honda M."/>
            <person name="Hosokawa S."/>
            <person name="Ichikawa Y."/>
            <person name="Idonuma A."/>
            <person name="Iijima M."/>
            <person name="Ikeda M."/>
            <person name="Ikeno M."/>
            <person name="Ito K."/>
            <person name="Ito S."/>
            <person name="Ito T."/>
            <person name="Ito Y."/>
            <person name="Ito Y."/>
            <person name="Iwabuchi A."/>
            <person name="Kamiya K."/>
            <person name="Karasawa W."/>
            <person name="Kurita K."/>
            <person name="Katagiri S."/>
            <person name="Kikuta A."/>
            <person name="Kobayashi H."/>
            <person name="Kobayashi N."/>
            <person name="Machita K."/>
            <person name="Maehara T."/>
            <person name="Masukawa M."/>
            <person name="Mizubayashi T."/>
            <person name="Mukai Y."/>
            <person name="Nagasaki H."/>
            <person name="Nagata Y."/>
            <person name="Naito S."/>
            <person name="Nakashima M."/>
            <person name="Nakama Y."/>
            <person name="Nakamichi Y."/>
            <person name="Nakamura M."/>
            <person name="Meguro A."/>
            <person name="Negishi M."/>
            <person name="Ohta I."/>
            <person name="Ohta T."/>
            <person name="Okamoto M."/>
            <person name="Ono N."/>
            <person name="Saji S."/>
            <person name="Sakaguchi M."/>
            <person name="Sakai K."/>
            <person name="Shibata M."/>
            <person name="Shimokawa T."/>
            <person name="Song J."/>
            <person name="Takazaki Y."/>
            <person name="Terasawa K."/>
            <person name="Tsugane M."/>
            <person name="Tsuji K."/>
            <person name="Ueda S."/>
            <person name="Waki K."/>
            <person name="Yamagata H."/>
            <person name="Yamamoto M."/>
            <person name="Yamamoto S."/>
            <person name="Yamane H."/>
            <person name="Yoshiki S."/>
            <person name="Yoshihara R."/>
            <person name="Yukawa K."/>
            <person name="Zhong H."/>
            <person name="Yano M."/>
            <person name="Yuan Q."/>
            <person name="Ouyang S."/>
            <person name="Liu J."/>
            <person name="Jones K.M."/>
            <person name="Gansberger K."/>
            <person name="Moffat K."/>
            <person name="Hill J."/>
            <person name="Bera J."/>
            <person name="Fadrosh D."/>
            <person name="Jin S."/>
            <person name="Johri S."/>
            <person name="Kim M."/>
            <person name="Overton L."/>
            <person name="Reardon M."/>
            <person name="Tsitrin T."/>
            <person name="Vuong H."/>
            <person name="Weaver B."/>
            <person name="Ciecko A."/>
            <person name="Tallon L."/>
            <person name="Jackson J."/>
            <person name="Pai G."/>
            <person name="Aken S.V."/>
            <person name="Utterback T."/>
            <person name="Reidmuller S."/>
            <person name="Feldblyum T."/>
            <person name="Hsiao J."/>
            <person name="Zismann V."/>
            <person name="Iobst S."/>
            <person name="de Vazeille A.R."/>
            <person name="Buell C.R."/>
            <person name="Ying K."/>
            <person name="Li Y."/>
            <person name="Lu T."/>
            <person name="Huang Y."/>
            <person name="Zhao Q."/>
            <person name="Feng Q."/>
            <person name="Zhang L."/>
            <person name="Zhu J."/>
            <person name="Weng Q."/>
            <person name="Mu J."/>
            <person name="Lu Y."/>
            <person name="Fan D."/>
            <person name="Liu Y."/>
            <person name="Guan J."/>
            <person name="Zhang Y."/>
            <person name="Yu S."/>
            <person name="Liu X."/>
            <person name="Zhang Y."/>
            <person name="Hong G."/>
            <person name="Han B."/>
            <person name="Choisne N."/>
            <person name="Demange N."/>
            <person name="Orjeda G."/>
            <person name="Samain S."/>
            <person name="Cattolico L."/>
            <person name="Pelletier E."/>
            <person name="Couloux A."/>
            <person name="Segurens B."/>
            <person name="Wincker P."/>
            <person name="D'Hont A."/>
            <person name="Scarpelli C."/>
            <person name="Weissenbach J."/>
            <person name="Salanoubat M."/>
            <person name="Quetier F."/>
            <person name="Yu Y."/>
            <person name="Kim H.R."/>
            <person name="Rambo T."/>
            <person name="Currie J."/>
            <person name="Collura K."/>
            <person name="Luo M."/>
            <person name="Yang T."/>
            <person name="Ammiraju J.S.S."/>
            <person name="Engler F."/>
            <person name="Soderlund C."/>
            <person name="Wing R.A."/>
            <person name="Palmer L.E."/>
            <person name="de la Bastide M."/>
            <person name="Spiegel L."/>
            <person name="Nascimento L."/>
            <person name="Zutavern T."/>
            <person name="O'Shaughnessy A."/>
            <person name="Dike S."/>
            <person name="Dedhia N."/>
            <person name="Preston R."/>
            <person name="Balija V."/>
            <person name="McCombie W.R."/>
            <person name="Chow T."/>
            <person name="Chen H."/>
            <person name="Chung M."/>
            <person name="Chen C."/>
            <person name="Shaw J."/>
            <person name="Wu H."/>
            <person name="Hsiao K."/>
            <person name="Chao Y."/>
            <person name="Chu M."/>
            <person name="Cheng C."/>
            <person name="Hour A."/>
            <person name="Lee P."/>
            <person name="Lin S."/>
            <person name="Lin Y."/>
            <person name="Liou J."/>
            <person name="Liu S."/>
            <person name="Hsing Y."/>
            <person name="Raghuvanshi S."/>
            <person name="Mohanty A."/>
            <person name="Bharti A.K."/>
            <person name="Gaur A."/>
            <person name="Gupta V."/>
            <person name="Kumar D."/>
            <person name="Ravi V."/>
            <person name="Vij S."/>
            <person name="Kapur A."/>
            <person name="Khurana P."/>
            <person name="Khurana P."/>
            <person name="Khurana J.P."/>
            <person name="Tyagi A.K."/>
            <person name="Gaikwad K."/>
            <person name="Singh A."/>
            <person name="Dalal V."/>
            <person name="Srivastava S."/>
            <person name="Dixit A."/>
            <person name="Pal A.K."/>
            <person name="Ghazi I.A."/>
            <person name="Yadav M."/>
            <person name="Pandit A."/>
            <person name="Bhargava A."/>
            <person name="Sureshbabu K."/>
            <person name="Batra K."/>
            <person name="Sharma T.R."/>
            <person name="Mohapatra T."/>
            <person name="Singh N.K."/>
            <person name="Messing J."/>
            <person name="Nelson A.B."/>
            <person name="Fuks G."/>
            <person name="Kavchok S."/>
            <person name="Keizer G."/>
            <person name="Linton E."/>
            <person name="Llaca V."/>
            <person name="Song R."/>
            <person name="Tanyolac B."/>
            <person name="Young S."/>
            <person name="Ho-Il K."/>
            <person name="Hahn J.H."/>
            <person name="Sangsakoo G."/>
            <person name="Vanavichit A."/>
            <person name="de Mattos Luiz.A.T."/>
            <person name="Zimmer P.D."/>
            <person name="Malone G."/>
            <person name="Dellagostin O."/>
            <person name="de Oliveira A.C."/>
            <person name="Bevan M."/>
            <person name="Bancroft I."/>
            <person name="Minx P."/>
            <person name="Cordum H."/>
            <person name="Wilson R."/>
            <person name="Cheng Z."/>
            <person name="Jin W."/>
            <person name="Jiang J."/>
            <person name="Leong S.A."/>
            <person name="Iwama H."/>
            <person name="Gojobori T."/>
            <person name="Itoh T."/>
            <person name="Niimura Y."/>
            <person name="Fujii Y."/>
            <person name="Habara T."/>
            <person name="Sakai H."/>
            <person name="Sato Y."/>
            <person name="Wilson G."/>
            <person name="Kumar K."/>
            <person name="McCouch S."/>
            <person name="Juretic N."/>
            <person name="Hoen D."/>
            <person name="Wright S."/>
            <person name="Bruskiewich R."/>
            <person name="Bureau T."/>
            <person name="Miyao A."/>
            <person name="Hirochika H."/>
            <person name="Nishikawa T."/>
            <person name="Kadowaki K."/>
            <person name="Sugiura M."/>
            <person name="Burr B."/>
            <person name="Sasaki T."/>
        </authorList>
    </citation>
    <scope>NUCLEOTIDE SEQUENCE [LARGE SCALE GENOMIC DNA]</scope>
    <source>
        <strain evidence="3">cv. Nipponbare</strain>
    </source>
</reference>
<evidence type="ECO:0000313" key="3">
    <source>
        <dbReference type="Proteomes" id="UP000000763"/>
    </source>
</evidence>